<dbReference type="AlphaFoldDB" id="A0A2V1DR39"/>
<accession>A0A2V1DR39</accession>
<feature type="signal peptide" evidence="1">
    <location>
        <begin position="1"/>
        <end position="19"/>
    </location>
</feature>
<dbReference type="SMART" id="SM00849">
    <property type="entry name" value="Lactamase_B"/>
    <property type="match status" value="1"/>
</dbReference>
<dbReference type="PANTHER" id="PTHR42951">
    <property type="entry name" value="METALLO-BETA-LACTAMASE DOMAIN-CONTAINING"/>
    <property type="match status" value="1"/>
</dbReference>
<proteinExistence type="predicted"/>
<dbReference type="Gene3D" id="3.60.15.10">
    <property type="entry name" value="Ribonuclease Z/Hydroxyacylglutathione hydrolase-like"/>
    <property type="match status" value="1"/>
</dbReference>
<dbReference type="Proteomes" id="UP000244855">
    <property type="component" value="Unassembled WGS sequence"/>
</dbReference>
<sequence>MRWLLTLVAALSVDVYHLASTPVQFQNVSLFWSPQTFTLVHSATEAVLVDAPIVAENGTDLANWISKTAPGKTLKYVYITHAHGDHFNSFPQILAKFPGAQVVATKGVIDHLPTQYEPPTWDGLWQALFPDVQQANLSLVKPLSSSADFFINGKSNKKFEFRAILVGEGDTTHSTVMYVPSIDLVVGGDVVYGHCYQWLVENLTPQLRSQWIASLDQVKALRPKVVVPSHTQEQEGFGPQHLQETQDYIRGWGELLAKAKKWQELEALAKARWPDRIGSVVLRDSAEAFFGAAA</sequence>
<evidence type="ECO:0000259" key="2">
    <source>
        <dbReference type="SMART" id="SM00849"/>
    </source>
</evidence>
<organism evidence="3 4">
    <name type="scientific">Periconia macrospinosa</name>
    <dbReference type="NCBI Taxonomy" id="97972"/>
    <lineage>
        <taxon>Eukaryota</taxon>
        <taxon>Fungi</taxon>
        <taxon>Dikarya</taxon>
        <taxon>Ascomycota</taxon>
        <taxon>Pezizomycotina</taxon>
        <taxon>Dothideomycetes</taxon>
        <taxon>Pleosporomycetidae</taxon>
        <taxon>Pleosporales</taxon>
        <taxon>Massarineae</taxon>
        <taxon>Periconiaceae</taxon>
        <taxon>Periconia</taxon>
    </lineage>
</organism>
<evidence type="ECO:0000256" key="1">
    <source>
        <dbReference type="SAM" id="SignalP"/>
    </source>
</evidence>
<dbReference type="InterPro" id="IPR050855">
    <property type="entry name" value="NDM-1-like"/>
</dbReference>
<dbReference type="OrthoDB" id="536211at2759"/>
<dbReference type="CDD" id="cd07739">
    <property type="entry name" value="metallo-hydrolase-like_MBL-fold"/>
    <property type="match status" value="1"/>
</dbReference>
<evidence type="ECO:0000313" key="3">
    <source>
        <dbReference type="EMBL" id="PVI00637.1"/>
    </source>
</evidence>
<name>A0A2V1DR39_9PLEO</name>
<feature type="domain" description="Metallo-beta-lactamase" evidence="2">
    <location>
        <begin position="34"/>
        <end position="230"/>
    </location>
</feature>
<dbReference type="InterPro" id="IPR036866">
    <property type="entry name" value="RibonucZ/Hydroxyglut_hydro"/>
</dbReference>
<dbReference type="GO" id="GO:0016787">
    <property type="term" value="F:hydrolase activity"/>
    <property type="evidence" value="ECO:0007669"/>
    <property type="project" value="UniProtKB-KW"/>
</dbReference>
<gene>
    <name evidence="3" type="ORF">DM02DRAFT_707923</name>
</gene>
<keyword evidence="4" id="KW-1185">Reference proteome</keyword>
<evidence type="ECO:0000313" key="4">
    <source>
        <dbReference type="Proteomes" id="UP000244855"/>
    </source>
</evidence>
<keyword evidence="3" id="KW-0378">Hydrolase</keyword>
<dbReference type="InterPro" id="IPR001279">
    <property type="entry name" value="Metallo-B-lactamas"/>
</dbReference>
<dbReference type="EMBL" id="KZ805370">
    <property type="protein sequence ID" value="PVI00637.1"/>
    <property type="molecule type" value="Genomic_DNA"/>
</dbReference>
<dbReference type="Pfam" id="PF00753">
    <property type="entry name" value="Lactamase_B"/>
    <property type="match status" value="1"/>
</dbReference>
<dbReference type="PANTHER" id="PTHR42951:SF14">
    <property type="entry name" value="METALLO-BETA-LACTAMASE SUPERFAMILY PROTEIN"/>
    <property type="match status" value="1"/>
</dbReference>
<dbReference type="SUPFAM" id="SSF56281">
    <property type="entry name" value="Metallo-hydrolase/oxidoreductase"/>
    <property type="match status" value="1"/>
</dbReference>
<feature type="chain" id="PRO_5016081024" evidence="1">
    <location>
        <begin position="20"/>
        <end position="294"/>
    </location>
</feature>
<keyword evidence="1" id="KW-0732">Signal</keyword>
<protein>
    <submittedName>
        <fullName evidence="3">Metallo-hydrolase/oxidoreductase</fullName>
    </submittedName>
</protein>
<dbReference type="STRING" id="97972.A0A2V1DR39"/>
<reference evidence="3 4" key="1">
    <citation type="journal article" date="2018" name="Sci. Rep.">
        <title>Comparative genomics provides insights into the lifestyle and reveals functional heterogeneity of dark septate endophytic fungi.</title>
        <authorList>
            <person name="Knapp D.G."/>
            <person name="Nemeth J.B."/>
            <person name="Barry K."/>
            <person name="Hainaut M."/>
            <person name="Henrissat B."/>
            <person name="Johnson J."/>
            <person name="Kuo A."/>
            <person name="Lim J.H.P."/>
            <person name="Lipzen A."/>
            <person name="Nolan M."/>
            <person name="Ohm R.A."/>
            <person name="Tamas L."/>
            <person name="Grigoriev I.V."/>
            <person name="Spatafora J.W."/>
            <person name="Nagy L.G."/>
            <person name="Kovacs G.M."/>
        </authorList>
    </citation>
    <scope>NUCLEOTIDE SEQUENCE [LARGE SCALE GENOMIC DNA]</scope>
    <source>
        <strain evidence="3 4">DSE2036</strain>
    </source>
</reference>